<keyword evidence="3" id="KW-1185">Reference proteome</keyword>
<evidence type="ECO:0000259" key="1">
    <source>
        <dbReference type="Pfam" id="PF04230"/>
    </source>
</evidence>
<accession>A0A1M4Z059</accession>
<dbReference type="AlphaFoldDB" id="A0A1M4Z059"/>
<dbReference type="OrthoDB" id="6058856at2"/>
<proteinExistence type="predicted"/>
<protein>
    <submittedName>
        <fullName evidence="2">Colanic acid/amylovoran biosynthesis protein</fullName>
    </submittedName>
</protein>
<name>A0A1M4Z059_9BACT</name>
<dbReference type="Pfam" id="PF04230">
    <property type="entry name" value="PS_pyruv_trans"/>
    <property type="match status" value="1"/>
</dbReference>
<organism evidence="2 3">
    <name type="scientific">Cnuella takakiae</name>
    <dbReference type="NCBI Taxonomy" id="1302690"/>
    <lineage>
        <taxon>Bacteria</taxon>
        <taxon>Pseudomonadati</taxon>
        <taxon>Bacteroidota</taxon>
        <taxon>Chitinophagia</taxon>
        <taxon>Chitinophagales</taxon>
        <taxon>Chitinophagaceae</taxon>
        <taxon>Cnuella</taxon>
    </lineage>
</organism>
<evidence type="ECO:0000313" key="3">
    <source>
        <dbReference type="Proteomes" id="UP000184368"/>
    </source>
</evidence>
<dbReference type="Proteomes" id="UP000184368">
    <property type="component" value="Unassembled WGS sequence"/>
</dbReference>
<evidence type="ECO:0000313" key="2">
    <source>
        <dbReference type="EMBL" id="SHF11142.1"/>
    </source>
</evidence>
<dbReference type="InterPro" id="IPR007345">
    <property type="entry name" value="Polysacch_pyruvyl_Trfase"/>
</dbReference>
<reference evidence="2 3" key="1">
    <citation type="submission" date="2016-11" db="EMBL/GenBank/DDBJ databases">
        <authorList>
            <person name="Jaros S."/>
            <person name="Januszkiewicz K."/>
            <person name="Wedrychowicz H."/>
        </authorList>
    </citation>
    <scope>NUCLEOTIDE SEQUENCE [LARGE SCALE GENOMIC DNA]</scope>
    <source>
        <strain evidence="2 3">DSM 26897</strain>
    </source>
</reference>
<sequence>MIIELRGVEFVNKGAELMLHAIMQKVKERFPNAIFAMETSRWISSEKLAEHKIFQVKRRRAGIIPKIIRRKLGFVLREEITVVLDGSGFAFGDQWGAAYAERRLGRHIGAWRQQGKKVILLPQAFGPFSNPELNTVMEKIVANTDLIFAREERSFHYLKSLANYEHIKQAPDFTNLIKGKVPADFDARKMQVAIIPNRKMIDKKEEAGSHYMQFLHTAINKVNSLGLHPYFLIHEGKRDIDIANEVNAMLRTPIPVIIDPNPLVIKGIISTAYFIICSRFHGVVSALSHGVPCISTSWSHKYEMLHQEYDFEEGLVLDIKSKEEIEQMIATMADPSANKTAREKLLRNSAVQKQRSTQMWETVFAALLHKKEKAGYAA</sequence>
<gene>
    <name evidence="2" type="ORF">SAMN05444008_10532</name>
</gene>
<feature type="domain" description="Polysaccharide pyruvyl transferase" evidence="1">
    <location>
        <begin position="12"/>
        <end position="300"/>
    </location>
</feature>
<dbReference type="PANTHER" id="PTHR36836">
    <property type="entry name" value="COLANIC ACID BIOSYNTHESIS PROTEIN WCAK"/>
    <property type="match status" value="1"/>
</dbReference>
<dbReference type="PANTHER" id="PTHR36836:SF1">
    <property type="entry name" value="COLANIC ACID BIOSYNTHESIS PROTEIN WCAK"/>
    <property type="match status" value="1"/>
</dbReference>
<dbReference type="EMBL" id="FQUO01000005">
    <property type="protein sequence ID" value="SHF11142.1"/>
    <property type="molecule type" value="Genomic_DNA"/>
</dbReference>
<dbReference type="RefSeq" id="WP_073041661.1">
    <property type="nucleotide sequence ID" value="NZ_FQUO01000005.1"/>
</dbReference>